<keyword evidence="5 9" id="KW-0547">Nucleotide-binding</keyword>
<feature type="active site" description="Proton donor/acceptor" evidence="9">
    <location>
        <position position="161"/>
    </location>
</feature>
<evidence type="ECO:0000256" key="4">
    <source>
        <dbReference type="ARBA" id="ARBA00022723"/>
    </source>
</evidence>
<dbReference type="Gene3D" id="3.30.420.40">
    <property type="match status" value="2"/>
</dbReference>
<evidence type="ECO:0000256" key="8">
    <source>
        <dbReference type="ARBA" id="ARBA00022842"/>
    </source>
</evidence>
<dbReference type="PROSITE" id="PS01075">
    <property type="entry name" value="ACETATE_KINASE_1"/>
    <property type="match status" value="1"/>
</dbReference>
<organism evidence="11 12">
    <name type="scientific">Delftia lacustris</name>
    <dbReference type="NCBI Taxonomy" id="558537"/>
    <lineage>
        <taxon>Bacteria</taxon>
        <taxon>Pseudomonadati</taxon>
        <taxon>Pseudomonadota</taxon>
        <taxon>Betaproteobacteria</taxon>
        <taxon>Burkholderiales</taxon>
        <taxon>Comamonadaceae</taxon>
        <taxon>Delftia</taxon>
    </lineage>
</organism>
<feature type="binding site" evidence="9">
    <location>
        <begin position="219"/>
        <end position="223"/>
    </location>
    <ligand>
        <name>ATP</name>
        <dbReference type="ChEBI" id="CHEBI:30616"/>
    </ligand>
</feature>
<dbReference type="UniPathway" id="UPA00340">
    <property type="reaction ID" value="UER00458"/>
</dbReference>
<dbReference type="HAMAP" id="MF_00020">
    <property type="entry name" value="Acetate_kinase"/>
    <property type="match status" value="1"/>
</dbReference>
<dbReference type="PANTHER" id="PTHR21060:SF21">
    <property type="entry name" value="ACETATE KINASE"/>
    <property type="match status" value="1"/>
</dbReference>
<feature type="binding site" evidence="9">
    <location>
        <position position="396"/>
    </location>
    <ligand>
        <name>Mg(2+)</name>
        <dbReference type="ChEBI" id="CHEBI:18420"/>
    </ligand>
</feature>
<comment type="function">
    <text evidence="9">Catalyzes the formation of acetyl phosphate from acetate and ATP. Can also catalyze the reverse reaction.</text>
</comment>
<keyword evidence="4 9" id="KW-0479">Metal-binding</keyword>
<proteinExistence type="inferred from homology"/>
<dbReference type="InterPro" id="IPR043129">
    <property type="entry name" value="ATPase_NBD"/>
</dbReference>
<dbReference type="PIRSF" id="PIRSF000722">
    <property type="entry name" value="Acetate_prop_kin"/>
    <property type="match status" value="1"/>
</dbReference>
<evidence type="ECO:0000256" key="6">
    <source>
        <dbReference type="ARBA" id="ARBA00022777"/>
    </source>
</evidence>
<dbReference type="GO" id="GO:0005829">
    <property type="term" value="C:cytosol"/>
    <property type="evidence" value="ECO:0007669"/>
    <property type="project" value="TreeGrafter"/>
</dbReference>
<dbReference type="GeneID" id="94695498"/>
<dbReference type="PANTHER" id="PTHR21060">
    <property type="entry name" value="ACETATE KINASE"/>
    <property type="match status" value="1"/>
</dbReference>
<comment type="cofactor">
    <cofactor evidence="9">
        <name>Mg(2+)</name>
        <dbReference type="ChEBI" id="CHEBI:18420"/>
    </cofactor>
    <cofactor evidence="9">
        <name>Mn(2+)</name>
        <dbReference type="ChEBI" id="CHEBI:29035"/>
    </cofactor>
    <text evidence="9">Mg(2+). Can also accept Mn(2+).</text>
</comment>
<keyword evidence="2 9" id="KW-0963">Cytoplasm</keyword>
<comment type="subunit">
    <text evidence="9">Homodimer.</text>
</comment>
<gene>
    <name evidence="9" type="primary">ackA</name>
    <name evidence="11" type="ORF">SAMN05421547_1297</name>
</gene>
<evidence type="ECO:0000256" key="9">
    <source>
        <dbReference type="HAMAP-Rule" id="MF_00020"/>
    </source>
</evidence>
<comment type="catalytic activity">
    <reaction evidence="9">
        <text>acetate + ATP = acetyl phosphate + ADP</text>
        <dbReference type="Rhea" id="RHEA:11352"/>
        <dbReference type="ChEBI" id="CHEBI:22191"/>
        <dbReference type="ChEBI" id="CHEBI:30089"/>
        <dbReference type="ChEBI" id="CHEBI:30616"/>
        <dbReference type="ChEBI" id="CHEBI:456216"/>
        <dbReference type="EC" id="2.7.2.1"/>
    </reaction>
</comment>
<dbReference type="GO" id="GO:0006083">
    <property type="term" value="P:acetate metabolic process"/>
    <property type="evidence" value="ECO:0007669"/>
    <property type="project" value="TreeGrafter"/>
</dbReference>
<evidence type="ECO:0000256" key="2">
    <source>
        <dbReference type="ARBA" id="ARBA00022490"/>
    </source>
</evidence>
<keyword evidence="3 9" id="KW-0808">Transferase</keyword>
<sequence>MIPAHTASSPARELVVVLNCGSSSIKFAVFDGAQRPLPRKPLWNGKVQGIGGPAPDFGESGVPPFAITLDTAHPYRAALQLIRERITARLAQLDGARVAAIAHRVVHGGSRYFEPVRVDAGVLADLKAFIPLAPLHQPFALEAMDILLRERPELVQVACFDTAFHHTLPKVEQLLPLPHAAWERGLRRYGFHGLSYEYITTALPERHGDLALGRTLVAHLGSGASLCAMRGLQSVATTMGFSALDGLMMGTRTGALDPGAVIYLMEIEKLSLQEVGRILYHESGLLGVSGTSSEPRVLLPLESGADARAERARDALALYVRRIVREIGALVAVLGGLDLLVFTAGVGEHSAEIRRRVCEGLGFLGLRLDAEANARDAAVISATGSAVTVGVEPTNEEWVAARHALRWLPGNAIPA</sequence>
<comment type="subcellular location">
    <subcellularLocation>
        <location evidence="9">Cytoplasm</location>
    </subcellularLocation>
</comment>
<feature type="binding site" evidence="9">
    <location>
        <position position="104"/>
    </location>
    <ligand>
        <name>substrate</name>
    </ligand>
</feature>
<comment type="caution">
    <text evidence="9">Lacks conserved residue(s) required for the propagation of feature annotation.</text>
</comment>
<feature type="site" description="Transition state stabilizer" evidence="9">
    <location>
        <position position="192"/>
    </location>
</feature>
<dbReference type="PRINTS" id="PR00471">
    <property type="entry name" value="ACETATEKNASE"/>
</dbReference>
<evidence type="ECO:0000256" key="5">
    <source>
        <dbReference type="ARBA" id="ARBA00022741"/>
    </source>
</evidence>
<dbReference type="GO" id="GO:0005524">
    <property type="term" value="F:ATP binding"/>
    <property type="evidence" value="ECO:0007669"/>
    <property type="project" value="UniProtKB-KW"/>
</dbReference>
<comment type="pathway">
    <text evidence="9">Metabolic intermediate biosynthesis; acetyl-CoA biosynthesis; acetyl-CoA from acetate: step 1/2.</text>
</comment>
<dbReference type="GO" id="GO:0006085">
    <property type="term" value="P:acetyl-CoA biosynthetic process"/>
    <property type="evidence" value="ECO:0007669"/>
    <property type="project" value="UniProtKB-UniRule"/>
</dbReference>
<dbReference type="RefSeq" id="WP_074923570.1">
    <property type="nucleotide sequence ID" value="NZ_CP141274.1"/>
</dbReference>
<dbReference type="InterPro" id="IPR023865">
    <property type="entry name" value="Aliphatic_acid_kinase_CS"/>
</dbReference>
<dbReference type="EMBL" id="FNPE01000029">
    <property type="protein sequence ID" value="SDZ49854.1"/>
    <property type="molecule type" value="Genomic_DNA"/>
</dbReference>
<protein>
    <recommendedName>
        <fullName evidence="9">Acetate kinase</fullName>
        <ecNumber evidence="9">2.7.2.1</ecNumber>
    </recommendedName>
    <alternativeName>
        <fullName evidence="9">Acetokinase</fullName>
    </alternativeName>
</protein>
<feature type="binding site" evidence="9">
    <location>
        <position position="26"/>
    </location>
    <ligand>
        <name>ATP</name>
        <dbReference type="ChEBI" id="CHEBI:30616"/>
    </ligand>
</feature>
<dbReference type="InterPro" id="IPR000890">
    <property type="entry name" value="Aliphatic_acid_kin_short-chain"/>
</dbReference>
<evidence type="ECO:0000313" key="12">
    <source>
        <dbReference type="Proteomes" id="UP000183417"/>
    </source>
</evidence>
<dbReference type="AlphaFoldDB" id="A0A1H3THX4"/>
<dbReference type="GO" id="GO:0008776">
    <property type="term" value="F:acetate kinase activity"/>
    <property type="evidence" value="ECO:0007669"/>
    <property type="project" value="UniProtKB-UniRule"/>
</dbReference>
<evidence type="ECO:0000256" key="3">
    <source>
        <dbReference type="ARBA" id="ARBA00022679"/>
    </source>
</evidence>
<dbReference type="InterPro" id="IPR004372">
    <property type="entry name" value="Ac/propionate_kinase"/>
</dbReference>
<keyword evidence="6 9" id="KW-0418">Kinase</keyword>
<dbReference type="EC" id="2.7.2.1" evidence="9"/>
<evidence type="ECO:0000256" key="1">
    <source>
        <dbReference type="ARBA" id="ARBA00008748"/>
    </source>
</evidence>
<evidence type="ECO:0000256" key="10">
    <source>
        <dbReference type="RuleBase" id="RU003835"/>
    </source>
</evidence>
<dbReference type="Proteomes" id="UP000183417">
    <property type="component" value="Unassembled WGS sequence"/>
</dbReference>
<feature type="binding site" evidence="9">
    <location>
        <position position="19"/>
    </location>
    <ligand>
        <name>Mg(2+)</name>
        <dbReference type="ChEBI" id="CHEBI:18420"/>
    </ligand>
</feature>
<feature type="binding site" evidence="9">
    <location>
        <begin position="345"/>
        <end position="349"/>
    </location>
    <ligand>
        <name>ATP</name>
        <dbReference type="ChEBI" id="CHEBI:30616"/>
    </ligand>
</feature>
<dbReference type="GO" id="GO:0000287">
    <property type="term" value="F:magnesium ion binding"/>
    <property type="evidence" value="ECO:0007669"/>
    <property type="project" value="UniProtKB-UniRule"/>
</dbReference>
<reference evidence="11 12" key="1">
    <citation type="submission" date="2016-10" db="EMBL/GenBank/DDBJ databases">
        <authorList>
            <person name="de Groot N.N."/>
        </authorList>
    </citation>
    <scope>NUCLEOTIDE SEQUENCE [LARGE SCALE GENOMIC DNA]</scope>
    <source>
        <strain evidence="11 12">LMG 24775</strain>
    </source>
</reference>
<evidence type="ECO:0000313" key="11">
    <source>
        <dbReference type="EMBL" id="SDZ49854.1"/>
    </source>
</evidence>
<keyword evidence="8 9" id="KW-0460">Magnesium</keyword>
<dbReference type="Pfam" id="PF00871">
    <property type="entry name" value="Acetate_kinase"/>
    <property type="match status" value="1"/>
</dbReference>
<accession>A0A1H3THX4</accession>
<comment type="similarity">
    <text evidence="1 9 10">Belongs to the acetokinase family.</text>
</comment>
<keyword evidence="7 9" id="KW-0067">ATP-binding</keyword>
<name>A0A1H3THX4_9BURK</name>
<dbReference type="SUPFAM" id="SSF53067">
    <property type="entry name" value="Actin-like ATPase domain"/>
    <property type="match status" value="2"/>
</dbReference>
<dbReference type="NCBIfam" id="TIGR00016">
    <property type="entry name" value="ackA"/>
    <property type="match status" value="1"/>
</dbReference>
<evidence type="ECO:0000256" key="7">
    <source>
        <dbReference type="ARBA" id="ARBA00022840"/>
    </source>
</evidence>
<feature type="site" description="Transition state stabilizer" evidence="9">
    <location>
        <position position="252"/>
    </location>
</feature>